<dbReference type="Pfam" id="PF14317">
    <property type="entry name" value="YcxB"/>
    <property type="match status" value="1"/>
</dbReference>
<dbReference type="RefSeq" id="WP_251833276.1">
    <property type="nucleotide sequence ID" value="NZ_JACSPS010000002.1"/>
</dbReference>
<dbReference type="EMBL" id="JACSPS010000002">
    <property type="protein sequence ID" value="MBD8018079.1"/>
    <property type="molecule type" value="Genomic_DNA"/>
</dbReference>
<feature type="domain" description="YcxB-like C-terminal" evidence="2">
    <location>
        <begin position="96"/>
        <end position="154"/>
    </location>
</feature>
<feature type="transmembrane region" description="Helical" evidence="1">
    <location>
        <begin position="25"/>
        <end position="46"/>
    </location>
</feature>
<keyword evidence="1" id="KW-0812">Transmembrane</keyword>
<evidence type="ECO:0000313" key="3">
    <source>
        <dbReference type="EMBL" id="MBD8018079.1"/>
    </source>
</evidence>
<dbReference type="Proteomes" id="UP000626242">
    <property type="component" value="Unassembled WGS sequence"/>
</dbReference>
<evidence type="ECO:0000256" key="1">
    <source>
        <dbReference type="SAM" id="Phobius"/>
    </source>
</evidence>
<reference evidence="3 4" key="1">
    <citation type="submission" date="2020-08" db="EMBL/GenBank/DDBJ databases">
        <title>A Genomic Blueprint of the Chicken Gut Microbiome.</title>
        <authorList>
            <person name="Gilroy R."/>
            <person name="Ravi A."/>
            <person name="Getino M."/>
            <person name="Pursley I."/>
            <person name="Horton D.L."/>
            <person name="Alikhan N.-F."/>
            <person name="Baker D."/>
            <person name="Gharbi K."/>
            <person name="Hall N."/>
            <person name="Watson M."/>
            <person name="Adriaenssens E.M."/>
            <person name="Foster-Nyarko E."/>
            <person name="Jarju S."/>
            <person name="Secka A."/>
            <person name="Antonio M."/>
            <person name="Oren A."/>
            <person name="Chaudhuri R."/>
            <person name="La Ragione R.M."/>
            <person name="Hildebrand F."/>
            <person name="Pallen M.J."/>
        </authorList>
    </citation>
    <scope>NUCLEOTIDE SEQUENCE [LARGE SCALE GENOMIC DNA]</scope>
    <source>
        <strain evidence="3 4">Sa1CVA4</strain>
    </source>
</reference>
<evidence type="ECO:0000259" key="2">
    <source>
        <dbReference type="Pfam" id="PF14317"/>
    </source>
</evidence>
<protein>
    <submittedName>
        <fullName evidence="3">YcxB family protein</fullName>
    </submittedName>
</protein>
<gene>
    <name evidence="3" type="ORF">H9628_06315</name>
</gene>
<keyword evidence="1" id="KW-0472">Membrane</keyword>
<keyword evidence="1" id="KW-1133">Transmembrane helix</keyword>
<feature type="transmembrane region" description="Helical" evidence="1">
    <location>
        <begin position="58"/>
        <end position="80"/>
    </location>
</feature>
<evidence type="ECO:0000313" key="4">
    <source>
        <dbReference type="Proteomes" id="UP000626242"/>
    </source>
</evidence>
<name>A0ABR8WM00_9FLAO</name>
<organism evidence="3 4">
    <name type="scientific">Kaistella pullorum</name>
    <dbReference type="NCBI Taxonomy" id="2763074"/>
    <lineage>
        <taxon>Bacteria</taxon>
        <taxon>Pseudomonadati</taxon>
        <taxon>Bacteroidota</taxon>
        <taxon>Flavobacteriia</taxon>
        <taxon>Flavobacteriales</taxon>
        <taxon>Weeksellaceae</taxon>
        <taxon>Chryseobacterium group</taxon>
        <taxon>Kaistella</taxon>
    </lineage>
</organism>
<comment type="caution">
    <text evidence="3">The sequence shown here is derived from an EMBL/GenBank/DDBJ whole genome shotgun (WGS) entry which is preliminary data.</text>
</comment>
<accession>A0ABR8WM00</accession>
<dbReference type="InterPro" id="IPR025588">
    <property type="entry name" value="YcxB-like_C"/>
</dbReference>
<sequence length="168" mass="19942">MTIKTKVSFRQYVRLLFGLTYQRPVLKLLLGVAVVLILWIVFYYTGILDLPKPIIYQYITLALILVAQPIVIFTTIYTVYHSSFQICEPLEMQLLSDEIKIRGNSFYMEVKWEKLFKIIEKRDWFLIYQNSLSAIIIAKKDMEHTEITEFRKILQDLEKVPVQLMDQI</sequence>
<keyword evidence="4" id="KW-1185">Reference proteome</keyword>
<proteinExistence type="predicted"/>